<sequence length="308" mass="34843">MEAIFHKATSRAPGVDLMLKATQWTPFSRRLATIPVKRAVKPRLGTYDGAADPRDFLLTFGVVLGPLQFTPAEYDAGACQVFAEHLTGAALSWFPRLPSGSIDSVKDLVTEFLKQFSVLMENKNSHADLYALTQGRNKSLRSFISRFKEVVVSVLISDAAPIVAHKNALWYESQFNEEMFLTHVETIADALLRAAKHIEVKEEKVVNAKKHAAETSVTAMPPTVTAPKVEHVEPRQHFSRNPDRTRRTFAIGENKYIRKEGENNTTQYCDFHQSTTHSTEECRYFQTILMERYKKRAIVVESDRSKTP</sequence>
<gene>
    <name evidence="3" type="primary">LOC104793828</name>
</gene>
<name>A0ABM0ZP89_CAMSA</name>
<dbReference type="InterPro" id="IPR005162">
    <property type="entry name" value="Retrotrans_gag_dom"/>
</dbReference>
<evidence type="ECO:0000313" key="3">
    <source>
        <dbReference type="RefSeq" id="XP_010518555.1"/>
    </source>
</evidence>
<protein>
    <submittedName>
        <fullName evidence="3">Uncharacterized protein LOC104793828</fullName>
    </submittedName>
</protein>
<dbReference type="PANTHER" id="PTHR33223">
    <property type="entry name" value="CCHC-TYPE DOMAIN-CONTAINING PROTEIN"/>
    <property type="match status" value="1"/>
</dbReference>
<dbReference type="RefSeq" id="XP_010518555.1">
    <property type="nucleotide sequence ID" value="XM_010520253.1"/>
</dbReference>
<dbReference type="PANTHER" id="PTHR33223:SF6">
    <property type="entry name" value="CCHC-TYPE DOMAIN-CONTAINING PROTEIN"/>
    <property type="match status" value="1"/>
</dbReference>
<dbReference type="Pfam" id="PF03732">
    <property type="entry name" value="Retrotrans_gag"/>
    <property type="match status" value="1"/>
</dbReference>
<organism evidence="2 3">
    <name type="scientific">Camelina sativa</name>
    <name type="common">False flax</name>
    <name type="synonym">Myagrum sativum</name>
    <dbReference type="NCBI Taxonomy" id="90675"/>
    <lineage>
        <taxon>Eukaryota</taxon>
        <taxon>Viridiplantae</taxon>
        <taxon>Streptophyta</taxon>
        <taxon>Embryophyta</taxon>
        <taxon>Tracheophyta</taxon>
        <taxon>Spermatophyta</taxon>
        <taxon>Magnoliopsida</taxon>
        <taxon>eudicotyledons</taxon>
        <taxon>Gunneridae</taxon>
        <taxon>Pentapetalae</taxon>
        <taxon>rosids</taxon>
        <taxon>malvids</taxon>
        <taxon>Brassicales</taxon>
        <taxon>Brassicaceae</taxon>
        <taxon>Camelineae</taxon>
        <taxon>Camelina</taxon>
    </lineage>
</organism>
<proteinExistence type="predicted"/>
<dbReference type="Proteomes" id="UP000694864">
    <property type="component" value="Chromosome 6"/>
</dbReference>
<dbReference type="GeneID" id="104793828"/>
<evidence type="ECO:0000259" key="1">
    <source>
        <dbReference type="Pfam" id="PF03732"/>
    </source>
</evidence>
<accession>A0ABM0ZP89</accession>
<reference evidence="2" key="1">
    <citation type="journal article" date="2014" name="Nat. Commun.">
        <title>The emerging biofuel crop Camelina sativa retains a highly undifferentiated hexaploid genome structure.</title>
        <authorList>
            <person name="Kagale S."/>
            <person name="Koh C."/>
            <person name="Nixon J."/>
            <person name="Bollina V."/>
            <person name="Clarke W.E."/>
            <person name="Tuteja R."/>
            <person name="Spillane C."/>
            <person name="Robinson S.J."/>
            <person name="Links M.G."/>
            <person name="Clarke C."/>
            <person name="Higgins E.E."/>
            <person name="Huebert T."/>
            <person name="Sharpe A.G."/>
            <person name="Parkin I.A."/>
        </authorList>
    </citation>
    <scope>NUCLEOTIDE SEQUENCE [LARGE SCALE GENOMIC DNA]</scope>
    <source>
        <strain evidence="2">cv. DH55</strain>
    </source>
</reference>
<keyword evidence="2" id="KW-1185">Reference proteome</keyword>
<evidence type="ECO:0000313" key="2">
    <source>
        <dbReference type="Proteomes" id="UP000694864"/>
    </source>
</evidence>
<reference evidence="3" key="2">
    <citation type="submission" date="2025-08" db="UniProtKB">
        <authorList>
            <consortium name="RefSeq"/>
        </authorList>
    </citation>
    <scope>IDENTIFICATION</scope>
    <source>
        <tissue evidence="3">Leaf</tissue>
    </source>
</reference>
<feature type="domain" description="Retrotransposon gag" evidence="1">
    <location>
        <begin position="81"/>
        <end position="163"/>
    </location>
</feature>